<dbReference type="EMBL" id="SDPM01000014">
    <property type="protein sequence ID" value="RXZ85007.1"/>
    <property type="molecule type" value="Genomic_DNA"/>
</dbReference>
<dbReference type="Pfam" id="PF00072">
    <property type="entry name" value="Response_reg"/>
    <property type="match status" value="1"/>
</dbReference>
<feature type="domain" description="Response regulatory" evidence="3">
    <location>
        <begin position="8"/>
        <end position="116"/>
    </location>
</feature>
<protein>
    <submittedName>
        <fullName evidence="4">DNA-binding response OmpR family regulator</fullName>
    </submittedName>
    <submittedName>
        <fullName evidence="5">Response regulator</fullName>
    </submittedName>
</protein>
<dbReference type="InterPro" id="IPR011006">
    <property type="entry name" value="CheY-like_superfamily"/>
</dbReference>
<accession>A0A4Q2M1K1</accession>
<organism evidence="5 6">
    <name type="scientific">Agromyces atrinae</name>
    <dbReference type="NCBI Taxonomy" id="592376"/>
    <lineage>
        <taxon>Bacteria</taxon>
        <taxon>Bacillati</taxon>
        <taxon>Actinomycetota</taxon>
        <taxon>Actinomycetes</taxon>
        <taxon>Micrococcales</taxon>
        <taxon>Microbacteriaceae</taxon>
        <taxon>Agromyces</taxon>
    </lineage>
</organism>
<dbReference type="InterPro" id="IPR001789">
    <property type="entry name" value="Sig_transdc_resp-reg_receiver"/>
</dbReference>
<evidence type="ECO:0000313" key="5">
    <source>
        <dbReference type="EMBL" id="RXZ85007.1"/>
    </source>
</evidence>
<keyword evidence="1 2" id="KW-0597">Phosphoprotein</keyword>
<dbReference type="Proteomes" id="UP000581087">
    <property type="component" value="Unassembled WGS sequence"/>
</dbReference>
<feature type="modified residue" description="4-aspartylphosphate" evidence="2">
    <location>
        <position position="57"/>
    </location>
</feature>
<reference evidence="4 7" key="2">
    <citation type="submission" date="2020-07" db="EMBL/GenBank/DDBJ databases">
        <title>Sequencing the genomes of 1000 actinobacteria strains.</title>
        <authorList>
            <person name="Klenk H.-P."/>
        </authorList>
    </citation>
    <scope>NUCLEOTIDE SEQUENCE [LARGE SCALE GENOMIC DNA]</scope>
    <source>
        <strain evidence="4 7">DSM 23870</strain>
    </source>
</reference>
<evidence type="ECO:0000256" key="2">
    <source>
        <dbReference type="PROSITE-ProRule" id="PRU00169"/>
    </source>
</evidence>
<dbReference type="SUPFAM" id="SSF52172">
    <property type="entry name" value="CheY-like"/>
    <property type="match status" value="1"/>
</dbReference>
<dbReference type="PANTHER" id="PTHR44591">
    <property type="entry name" value="STRESS RESPONSE REGULATOR PROTEIN 1"/>
    <property type="match status" value="1"/>
</dbReference>
<dbReference type="InterPro" id="IPR050595">
    <property type="entry name" value="Bact_response_regulator"/>
</dbReference>
<keyword evidence="6" id="KW-1185">Reference proteome</keyword>
<dbReference type="Proteomes" id="UP000292686">
    <property type="component" value="Unassembled WGS sequence"/>
</dbReference>
<dbReference type="GO" id="GO:0003677">
    <property type="term" value="F:DNA binding"/>
    <property type="evidence" value="ECO:0007669"/>
    <property type="project" value="UniProtKB-KW"/>
</dbReference>
<dbReference type="PANTHER" id="PTHR44591:SF3">
    <property type="entry name" value="RESPONSE REGULATORY DOMAIN-CONTAINING PROTEIN"/>
    <property type="match status" value="1"/>
</dbReference>
<evidence type="ECO:0000313" key="4">
    <source>
        <dbReference type="EMBL" id="NYD65603.1"/>
    </source>
</evidence>
<dbReference type="PROSITE" id="PS50110">
    <property type="entry name" value="RESPONSE_REGULATORY"/>
    <property type="match status" value="1"/>
</dbReference>
<comment type="caution">
    <text evidence="5">The sequence shown here is derived from an EMBL/GenBank/DDBJ whole genome shotgun (WGS) entry which is preliminary data.</text>
</comment>
<evidence type="ECO:0000259" key="3">
    <source>
        <dbReference type="PROSITE" id="PS50110"/>
    </source>
</evidence>
<dbReference type="AlphaFoldDB" id="A0A4Q2M1K1"/>
<evidence type="ECO:0000256" key="1">
    <source>
        <dbReference type="ARBA" id="ARBA00022553"/>
    </source>
</evidence>
<evidence type="ECO:0000313" key="7">
    <source>
        <dbReference type="Proteomes" id="UP000581087"/>
    </source>
</evidence>
<dbReference type="RefSeq" id="WP_129177173.1">
    <property type="nucleotide sequence ID" value="NZ_JACCBI010000001.1"/>
</dbReference>
<evidence type="ECO:0000313" key="6">
    <source>
        <dbReference type="Proteomes" id="UP000292686"/>
    </source>
</evidence>
<name>A0A4Q2M1K1_9MICO</name>
<sequence length="124" mass="13565">MSGDRALQVVVVDDSDDQRELLRTQFARAGCDVSTAVDSFEAERLVRAERFDIAVIDLLFPGVDGWAIAERIRELSPTTDIVIASVLDQSDYPKADGVLPKPFTGAEVKRLVSTLATRREGEAS</sequence>
<dbReference type="EMBL" id="JACCBI010000001">
    <property type="protein sequence ID" value="NYD65603.1"/>
    <property type="molecule type" value="Genomic_DNA"/>
</dbReference>
<reference evidence="5 6" key="1">
    <citation type="submission" date="2019-01" db="EMBL/GenBank/DDBJ databases">
        <title>Agromyces.</title>
        <authorList>
            <person name="Li J."/>
        </authorList>
    </citation>
    <scope>NUCLEOTIDE SEQUENCE [LARGE SCALE GENOMIC DNA]</scope>
    <source>
        <strain evidence="5 6">DSM 23870</strain>
    </source>
</reference>
<dbReference type="SMART" id="SM00448">
    <property type="entry name" value="REC"/>
    <property type="match status" value="1"/>
</dbReference>
<dbReference type="OrthoDB" id="5244745at2"/>
<dbReference type="GO" id="GO:0000160">
    <property type="term" value="P:phosphorelay signal transduction system"/>
    <property type="evidence" value="ECO:0007669"/>
    <property type="project" value="InterPro"/>
</dbReference>
<dbReference type="CDD" id="cd00156">
    <property type="entry name" value="REC"/>
    <property type="match status" value="1"/>
</dbReference>
<proteinExistence type="predicted"/>
<dbReference type="Gene3D" id="3.40.50.2300">
    <property type="match status" value="1"/>
</dbReference>
<keyword evidence="4" id="KW-0238">DNA-binding</keyword>
<gene>
    <name evidence="4" type="ORF">BJ972_000122</name>
    <name evidence="5" type="ORF">ESP50_17375</name>
</gene>